<evidence type="ECO:0000256" key="7">
    <source>
        <dbReference type="ARBA" id="ARBA00023180"/>
    </source>
</evidence>
<reference evidence="10" key="1">
    <citation type="submission" date="2020-05" db="UniProtKB">
        <authorList>
            <consortium name="EnsemblMetazoa"/>
        </authorList>
    </citation>
    <scope>IDENTIFICATION</scope>
    <source>
        <strain evidence="10">USDA</strain>
    </source>
</reference>
<keyword evidence="4 8" id="KW-1133">Transmembrane helix</keyword>
<feature type="signal peptide" evidence="9">
    <location>
        <begin position="1"/>
        <end position="22"/>
    </location>
</feature>
<dbReference type="InterPro" id="IPR052192">
    <property type="entry name" value="Insect_Ionotropic_Sensory_Rcpt"/>
</dbReference>
<dbReference type="EnsemblMetazoa" id="SCAU002113-RA">
    <property type="protein sequence ID" value="SCAU002113-PA"/>
    <property type="gene ID" value="SCAU002113"/>
</dbReference>
<dbReference type="GO" id="GO:0005886">
    <property type="term" value="C:plasma membrane"/>
    <property type="evidence" value="ECO:0007669"/>
    <property type="project" value="UniProtKB-SubCell"/>
</dbReference>
<sequence length="583" mass="68158">MKMLKSLTLLVLMTSIAKKVHCFNAAYVGQFSTQMDIETWIFYDNQNRGGLLDLLSTISDKESLGMTPFLIITQEVEWHLRDFIKANILSVVYVKDNASNDEILSIMNSSMDGWHQKYVLFITKDTLKPYEKWLPLFHWCHTNDYFNTMLMDFEATTLLEYDHFVTHQVLKTTLKDFLYYRKYFSDTHGYPIRSTLGNNPPRASFWYNAQGELQFGGYFALGLSYFAQLYNFSLVFDIISELDYYDERICLKSIRSNEADVCADGLPMGLGFMTTQPSEITYSYLIVPYDQPLDKFYYFIRPFNADVWLMLAGSLIYNVALLCLINWLQKGSQDVGFNALNTLLTMANLPYRKLKLKGWREEFVHIILSLTGFMIANWYLSILYSFFTSRLYSTYISELKDLVTHNVTIMIDEFEWLLLNLTAESPYILQQLKVVDNAELIHNRRNLVPTYAYYSQYDKNAYYLDQQIYMQRPVMKQLDLDLHPVMGGIPMRSNYPFEDKLHSLFNHLMESGIYEGIIREVFAVDISRGKLKYFESEKNEVESLGLEYFHLPAALLVVGYGMASMCFIVEVLINKCSKKHKRY</sequence>
<comment type="subcellular location">
    <subcellularLocation>
        <location evidence="1">Cell membrane</location>
        <topology evidence="1">Multi-pass membrane protein</topology>
    </subcellularLocation>
</comment>
<keyword evidence="5 8" id="KW-0472">Membrane</keyword>
<keyword evidence="6" id="KW-0675">Receptor</keyword>
<evidence type="ECO:0000313" key="10">
    <source>
        <dbReference type="EnsemblMetazoa" id="SCAU002113-PA"/>
    </source>
</evidence>
<dbReference type="AlphaFoldDB" id="A0A1I8NUD4"/>
<evidence type="ECO:0000256" key="1">
    <source>
        <dbReference type="ARBA" id="ARBA00004651"/>
    </source>
</evidence>
<dbReference type="VEuPathDB" id="VectorBase:SCAU002113"/>
<keyword evidence="9" id="KW-0732">Signal</keyword>
<name>A0A1I8NUD4_STOCA</name>
<dbReference type="PANTHER" id="PTHR42643:SF41">
    <property type="entry name" value="IONOTROPIC RECEPTOR 20A-RELATED"/>
    <property type="match status" value="1"/>
</dbReference>
<dbReference type="Proteomes" id="UP000095300">
    <property type="component" value="Unassembled WGS sequence"/>
</dbReference>
<dbReference type="PANTHER" id="PTHR42643">
    <property type="entry name" value="IONOTROPIC RECEPTOR 20A-RELATED"/>
    <property type="match status" value="1"/>
</dbReference>
<feature type="chain" id="PRO_5016096800" description="Ionotropic glutamate receptor C-terminal domain-containing protein" evidence="9">
    <location>
        <begin position="23"/>
        <end position="583"/>
    </location>
</feature>
<evidence type="ECO:0008006" key="12">
    <source>
        <dbReference type="Google" id="ProtNLM"/>
    </source>
</evidence>
<organism evidence="10 11">
    <name type="scientific">Stomoxys calcitrans</name>
    <name type="common">Stable fly</name>
    <name type="synonym">Conops calcitrans</name>
    <dbReference type="NCBI Taxonomy" id="35570"/>
    <lineage>
        <taxon>Eukaryota</taxon>
        <taxon>Metazoa</taxon>
        <taxon>Ecdysozoa</taxon>
        <taxon>Arthropoda</taxon>
        <taxon>Hexapoda</taxon>
        <taxon>Insecta</taxon>
        <taxon>Pterygota</taxon>
        <taxon>Neoptera</taxon>
        <taxon>Endopterygota</taxon>
        <taxon>Diptera</taxon>
        <taxon>Brachycera</taxon>
        <taxon>Muscomorpha</taxon>
        <taxon>Muscoidea</taxon>
        <taxon>Muscidae</taxon>
        <taxon>Stomoxys</taxon>
    </lineage>
</organism>
<accession>A0A1I8NUD4</accession>
<keyword evidence="3 8" id="KW-0812">Transmembrane</keyword>
<evidence type="ECO:0000256" key="8">
    <source>
        <dbReference type="SAM" id="Phobius"/>
    </source>
</evidence>
<protein>
    <recommendedName>
        <fullName evidence="12">Ionotropic glutamate receptor C-terminal domain-containing protein</fullName>
    </recommendedName>
</protein>
<feature type="transmembrane region" description="Helical" evidence="8">
    <location>
        <begin position="363"/>
        <end position="387"/>
    </location>
</feature>
<feature type="transmembrane region" description="Helical" evidence="8">
    <location>
        <begin position="307"/>
        <end position="328"/>
    </location>
</feature>
<evidence type="ECO:0000256" key="6">
    <source>
        <dbReference type="ARBA" id="ARBA00023170"/>
    </source>
</evidence>
<evidence type="ECO:0000256" key="9">
    <source>
        <dbReference type="SAM" id="SignalP"/>
    </source>
</evidence>
<keyword evidence="7" id="KW-0325">Glycoprotein</keyword>
<evidence type="ECO:0000256" key="2">
    <source>
        <dbReference type="ARBA" id="ARBA00022475"/>
    </source>
</evidence>
<evidence type="ECO:0000256" key="3">
    <source>
        <dbReference type="ARBA" id="ARBA00022692"/>
    </source>
</evidence>
<keyword evidence="11" id="KW-1185">Reference proteome</keyword>
<keyword evidence="2" id="KW-1003">Cell membrane</keyword>
<evidence type="ECO:0000256" key="4">
    <source>
        <dbReference type="ARBA" id="ARBA00022989"/>
    </source>
</evidence>
<evidence type="ECO:0000313" key="11">
    <source>
        <dbReference type="Proteomes" id="UP000095300"/>
    </source>
</evidence>
<proteinExistence type="predicted"/>
<evidence type="ECO:0000256" key="5">
    <source>
        <dbReference type="ARBA" id="ARBA00023136"/>
    </source>
</evidence>
<feature type="transmembrane region" description="Helical" evidence="8">
    <location>
        <begin position="548"/>
        <end position="573"/>
    </location>
</feature>